<dbReference type="EMBL" id="CP119311">
    <property type="protein sequence ID" value="WEK36044.1"/>
    <property type="molecule type" value="Genomic_DNA"/>
</dbReference>
<dbReference type="InterPro" id="IPR012341">
    <property type="entry name" value="6hp_glycosidase-like_sf"/>
</dbReference>
<dbReference type="GO" id="GO:0005975">
    <property type="term" value="P:carbohydrate metabolic process"/>
    <property type="evidence" value="ECO:0007669"/>
    <property type="project" value="InterPro"/>
</dbReference>
<dbReference type="Pfam" id="PF21307">
    <property type="entry name" value="Glyco_hydro_95_C"/>
    <property type="match status" value="1"/>
</dbReference>
<feature type="signal peptide" evidence="1">
    <location>
        <begin position="1"/>
        <end position="26"/>
    </location>
</feature>
<dbReference type="PANTHER" id="PTHR31084:SF0">
    <property type="entry name" value="ALPHA-L-FUCOSIDASE 2"/>
    <property type="match status" value="1"/>
</dbReference>
<dbReference type="PANTHER" id="PTHR31084">
    <property type="entry name" value="ALPHA-L-FUCOSIDASE 2"/>
    <property type="match status" value="1"/>
</dbReference>
<dbReference type="Gene3D" id="1.50.10.10">
    <property type="match status" value="1"/>
</dbReference>
<dbReference type="InterPro" id="IPR027414">
    <property type="entry name" value="GH95_N_dom"/>
</dbReference>
<dbReference type="InterPro" id="IPR054363">
    <property type="entry name" value="GH95_cat"/>
</dbReference>
<keyword evidence="5" id="KW-0378">Hydrolase</keyword>
<evidence type="ECO:0000259" key="4">
    <source>
        <dbReference type="Pfam" id="PF22124"/>
    </source>
</evidence>
<keyword evidence="1" id="KW-0732">Signal</keyword>
<protein>
    <submittedName>
        <fullName evidence="5">Glycoside hydrolase family 95 protein</fullName>
    </submittedName>
</protein>
<dbReference type="Pfam" id="PF14498">
    <property type="entry name" value="Glyco_hyd_65N_2"/>
    <property type="match status" value="1"/>
</dbReference>
<dbReference type="SUPFAM" id="SSF48208">
    <property type="entry name" value="Six-hairpin glycosidases"/>
    <property type="match status" value="1"/>
</dbReference>
<dbReference type="GO" id="GO:0004560">
    <property type="term" value="F:alpha-L-fucosidase activity"/>
    <property type="evidence" value="ECO:0007669"/>
    <property type="project" value="InterPro"/>
</dbReference>
<evidence type="ECO:0000313" key="5">
    <source>
        <dbReference type="EMBL" id="WEK36044.1"/>
    </source>
</evidence>
<organism evidence="5 6">
    <name type="scientific">Candidatus Pseudobacter hemicellulosilyticus</name>
    <dbReference type="NCBI Taxonomy" id="3121375"/>
    <lineage>
        <taxon>Bacteria</taxon>
        <taxon>Pseudomonadati</taxon>
        <taxon>Bacteroidota</taxon>
        <taxon>Chitinophagia</taxon>
        <taxon>Chitinophagales</taxon>
        <taxon>Chitinophagaceae</taxon>
        <taxon>Pseudobacter</taxon>
    </lineage>
</organism>
<accession>A0AAJ5WTU4</accession>
<evidence type="ECO:0000313" key="6">
    <source>
        <dbReference type="Proteomes" id="UP001220610"/>
    </source>
</evidence>
<proteinExistence type="predicted"/>
<feature type="domain" description="Glycosyl hydrolase family 95 N-terminal" evidence="2">
    <location>
        <begin position="33"/>
        <end position="271"/>
    </location>
</feature>
<dbReference type="Proteomes" id="UP001220610">
    <property type="component" value="Chromosome"/>
</dbReference>
<dbReference type="InterPro" id="IPR016518">
    <property type="entry name" value="Alpha-L-fucosidase"/>
</dbReference>
<evidence type="ECO:0000259" key="3">
    <source>
        <dbReference type="Pfam" id="PF21307"/>
    </source>
</evidence>
<sequence length="826" mass="91570">MSRISCFPRSLFLFLLFCLLVIAAAAQESALKLWYDKPAGEEWTRALPIGNGRVGAMIFSNPATERLQLNEATVWTGSPHRNDNPAALKALPEIRELIFAGKQGAAQELARQTMQAPSFGQMYQPLGDLLLDFPGHEQYTDYYRDLDIEKAISYCRYTVNGVVYTREAFASVPAQLIVVRISAGKAGKLSFTAKLATPQPVSKRTVLKDVLRLDGVTEGHEGIEGGVLKFNGVVRIVPTGGRLISTDTSITVQEAGSALILISMATNFKNYNDLSGDAVKKAALHLQAAAKRSYEKMRQEHVKAYQHFFNRVSLDLGVTEAAKMPTDQRLANFAGGNDPQLVSLYFQLGRYLLISCSQPGGQPATLQGLWNYQMEPPWDAKYTININTEMNYWPAEKDNLPELAEPLVQLIKELSVTGQGTARNMYGARGWMAHHNTDIWRITGPVDDIYWGVWNMGGAWLSMHLWDKFLYSGNKQYLASVYPALKGAALFFRDFLVPHPQKGWMVVNPGTSPENAPQIRPKVSFDAGTTMDNQIVFDLFSAVISASEVLQQDAAFRDTLQQLRSALPPMQIGQHGQLQEWLEDLDDPTDHHRHISHLYGLFPGNQISPYRTPELFRAAYTTLIQRGDISTGWSMGWKVNWWAQMKDGDHAYKLIRDQLSPVGVHKEGGGTYPNLFDAHPPFQIDGNFGCTSGITEMLLQSNDGAVQLLPALPSTWKNGRVTGLRARGGFEVKEMIWEDGQLVKVVIISKLGGNCRLRVPAGTLWTTWLAKPVPEGALNANTYFAIPVTAAPVINSKALLALPMVAPTLLYDLPTEAGKTYTLLTR</sequence>
<gene>
    <name evidence="5" type="ORF">P0Y53_00900</name>
</gene>
<evidence type="ECO:0000259" key="2">
    <source>
        <dbReference type="Pfam" id="PF14498"/>
    </source>
</evidence>
<feature type="domain" description="Glycosyl hydrolase family 95 catalytic" evidence="4">
    <location>
        <begin position="293"/>
        <end position="698"/>
    </location>
</feature>
<dbReference type="PIRSF" id="PIRSF007663">
    <property type="entry name" value="UCP007663"/>
    <property type="match status" value="1"/>
</dbReference>
<dbReference type="InterPro" id="IPR008928">
    <property type="entry name" value="6-hairpin_glycosidase_sf"/>
</dbReference>
<evidence type="ECO:0000256" key="1">
    <source>
        <dbReference type="SAM" id="SignalP"/>
    </source>
</evidence>
<feature type="domain" description="Alpha fucosidase A-like C-terminal" evidence="3">
    <location>
        <begin position="700"/>
        <end position="761"/>
    </location>
</feature>
<reference evidence="5" key="1">
    <citation type="submission" date="2023-03" db="EMBL/GenBank/DDBJ databases">
        <title>Andean soil-derived lignocellulolytic bacterial consortium as a source of novel taxa and putative plastic-active enzymes.</title>
        <authorList>
            <person name="Diaz-Garcia L."/>
            <person name="Chuvochina M."/>
            <person name="Feuerriegel G."/>
            <person name="Bunk B."/>
            <person name="Sproer C."/>
            <person name="Streit W.R."/>
            <person name="Rodriguez L.M."/>
            <person name="Overmann J."/>
            <person name="Jimenez D.J."/>
        </authorList>
    </citation>
    <scope>NUCLEOTIDE SEQUENCE</scope>
    <source>
        <strain evidence="5">MAG 7</strain>
    </source>
</reference>
<dbReference type="InterPro" id="IPR049053">
    <property type="entry name" value="AFCA-like_C"/>
</dbReference>
<name>A0AAJ5WTU4_9BACT</name>
<feature type="chain" id="PRO_5042555756" evidence="1">
    <location>
        <begin position="27"/>
        <end position="826"/>
    </location>
</feature>
<dbReference type="AlphaFoldDB" id="A0AAJ5WTU4"/>
<dbReference type="Pfam" id="PF22124">
    <property type="entry name" value="Glyco_hydro_95_cat"/>
    <property type="match status" value="1"/>
</dbReference>